<dbReference type="EC" id="7.1.1.2" evidence="3 16"/>
<comment type="subcellular location">
    <subcellularLocation>
        <location evidence="1 16">Mitochondrion membrane</location>
        <topology evidence="1 16">Multi-pass membrane protein</topology>
    </subcellularLocation>
</comment>
<dbReference type="InterPro" id="IPR003918">
    <property type="entry name" value="NADH_UbQ_OxRdtase"/>
</dbReference>
<evidence type="ECO:0000256" key="7">
    <source>
        <dbReference type="ARBA" id="ARBA00022692"/>
    </source>
</evidence>
<keyword evidence="8" id="KW-1278">Translocase</keyword>
<evidence type="ECO:0000256" key="1">
    <source>
        <dbReference type="ARBA" id="ARBA00004225"/>
    </source>
</evidence>
<evidence type="ECO:0000256" key="16">
    <source>
        <dbReference type="RuleBase" id="RU003297"/>
    </source>
</evidence>
<sequence length="459" mass="51931">MLKIIIPTIMLLPTAWLTPKKLLWSLTSVNSFIIAILSLLMFNLPFEYMVMNNKYLGVNFISSPLLILTCWLLPMMILASQNHLKNNPKNRQRMYISMLIILQTSLMLAFTATEVIMFYIAFEATLIPTLIIITRWGNQTERLNAGTYFLFYTLAGSLPLLVALLTLQNTSGSLSLFLLELNNPLKLTTYSDKIWWVACLMAFLVKMPLYGVHLWLPKAHVEAPIAGSMILAAVLLKLGGYGILRISIVLTPLSKELSYPFIIMALWGVIMTGMICMRQTDLKSLIAYSSVSHMGLVIAATLIQTPWSFSGAIILMISHGMISSALFCLANMNYERTHSRTLLLMRGAQTMLPLMTTWWLLTNLSNMALPPSLNLWAELIIMVSLFNWSNWTILITGIGTLITASYTLYMFLMTQRGPMPNHLKLTTPTFTREHFIMSVHMIPMMLFIFKPELISGMFT</sequence>
<comment type="catalytic activity">
    <reaction evidence="15 16">
        <text>a ubiquinone + NADH + 5 H(+)(in) = a ubiquinol + NAD(+) + 4 H(+)(out)</text>
        <dbReference type="Rhea" id="RHEA:29091"/>
        <dbReference type="Rhea" id="RHEA-COMP:9565"/>
        <dbReference type="Rhea" id="RHEA-COMP:9566"/>
        <dbReference type="ChEBI" id="CHEBI:15378"/>
        <dbReference type="ChEBI" id="CHEBI:16389"/>
        <dbReference type="ChEBI" id="CHEBI:17976"/>
        <dbReference type="ChEBI" id="CHEBI:57540"/>
        <dbReference type="ChEBI" id="CHEBI:57945"/>
        <dbReference type="EC" id="7.1.1.2"/>
    </reaction>
</comment>
<keyword evidence="6 16" id="KW-0679">Respiratory chain</keyword>
<feature type="transmembrane region" description="Helical" evidence="16">
    <location>
        <begin position="55"/>
        <end position="73"/>
    </location>
</feature>
<feature type="transmembrane region" description="Helical" evidence="16">
    <location>
        <begin position="194"/>
        <end position="216"/>
    </location>
</feature>
<evidence type="ECO:0000256" key="6">
    <source>
        <dbReference type="ARBA" id="ARBA00022660"/>
    </source>
</evidence>
<dbReference type="PRINTS" id="PR01437">
    <property type="entry name" value="NUOXDRDTASE4"/>
</dbReference>
<comment type="function">
    <text evidence="16">Core subunit of the mitochondrial membrane respiratory chain NADH dehydrogenase (Complex I) which catalyzes electron transfer from NADH through the respiratory chain, using ubiquinone as an electron acceptor. Essential for the catalytic activity and assembly of complex I.</text>
</comment>
<feature type="transmembrane region" description="Helical" evidence="16">
    <location>
        <begin position="21"/>
        <end position="43"/>
    </location>
</feature>
<feature type="transmembrane region" description="Helical" evidence="16">
    <location>
        <begin position="228"/>
        <end position="251"/>
    </location>
</feature>
<evidence type="ECO:0000256" key="13">
    <source>
        <dbReference type="ARBA" id="ARBA00023128"/>
    </source>
</evidence>
<geneLocation type="mitochondrion" evidence="19"/>
<evidence type="ECO:0000256" key="15">
    <source>
        <dbReference type="ARBA" id="ARBA00049551"/>
    </source>
</evidence>
<accession>A0A4P8VYL1</accession>
<feature type="domain" description="NADH:quinone oxidoreductase/Mrp antiporter transmembrane" evidence="17">
    <location>
        <begin position="112"/>
        <end position="403"/>
    </location>
</feature>
<dbReference type="Pfam" id="PF00361">
    <property type="entry name" value="Proton_antipo_M"/>
    <property type="match status" value="1"/>
</dbReference>
<comment type="similarity">
    <text evidence="2 16">Belongs to the complex I subunit 4 family.</text>
</comment>
<evidence type="ECO:0000256" key="9">
    <source>
        <dbReference type="ARBA" id="ARBA00022982"/>
    </source>
</evidence>
<keyword evidence="9 16" id="KW-0249">Electron transport</keyword>
<dbReference type="GO" id="GO:0003954">
    <property type="term" value="F:NADH dehydrogenase activity"/>
    <property type="evidence" value="ECO:0007669"/>
    <property type="project" value="TreeGrafter"/>
</dbReference>
<dbReference type="AlphaFoldDB" id="A0A4P8VYL1"/>
<keyword evidence="7 16" id="KW-0812">Transmembrane</keyword>
<dbReference type="Pfam" id="PF01059">
    <property type="entry name" value="Oxidored_q5_N"/>
    <property type="match status" value="1"/>
</dbReference>
<evidence type="ECO:0000259" key="17">
    <source>
        <dbReference type="Pfam" id="PF00361"/>
    </source>
</evidence>
<feature type="transmembrane region" description="Helical" evidence="16">
    <location>
        <begin position="285"/>
        <end position="303"/>
    </location>
</feature>
<dbReference type="InterPro" id="IPR001750">
    <property type="entry name" value="ND/Mrp_TM"/>
</dbReference>
<feature type="transmembrane region" description="Helical" evidence="16">
    <location>
        <begin position="393"/>
        <end position="412"/>
    </location>
</feature>
<feature type="transmembrane region" description="Helical" evidence="16">
    <location>
        <begin position="309"/>
        <end position="330"/>
    </location>
</feature>
<dbReference type="GO" id="GO:0008137">
    <property type="term" value="F:NADH dehydrogenase (ubiquinone) activity"/>
    <property type="evidence" value="ECO:0007669"/>
    <property type="project" value="UniProtKB-UniRule"/>
</dbReference>
<feature type="transmembrane region" description="Helical" evidence="16">
    <location>
        <begin position="116"/>
        <end position="136"/>
    </location>
</feature>
<dbReference type="InterPro" id="IPR010227">
    <property type="entry name" value="NADH_Q_OxRdtase_chainM/4"/>
</dbReference>
<dbReference type="GO" id="GO:0015990">
    <property type="term" value="P:electron transport coupled proton transport"/>
    <property type="evidence" value="ECO:0007669"/>
    <property type="project" value="TreeGrafter"/>
</dbReference>
<dbReference type="PANTHER" id="PTHR43507:SF20">
    <property type="entry name" value="NADH-UBIQUINONE OXIDOREDUCTASE CHAIN 4"/>
    <property type="match status" value="1"/>
</dbReference>
<gene>
    <name evidence="19" type="primary">ND4</name>
</gene>
<feature type="domain" description="NADH:ubiquinone oxidoreductase chain 4 N-terminal" evidence="18">
    <location>
        <begin position="1"/>
        <end position="109"/>
    </location>
</feature>
<dbReference type="NCBIfam" id="TIGR01972">
    <property type="entry name" value="NDH_I_M"/>
    <property type="match status" value="1"/>
</dbReference>
<organism evidence="19">
    <name type="scientific">Pachyhynobius shangchengensis</name>
    <name type="common">Shangcheng stout salamander</name>
    <dbReference type="NCBI Taxonomy" id="288317"/>
    <lineage>
        <taxon>Eukaryota</taxon>
        <taxon>Metazoa</taxon>
        <taxon>Chordata</taxon>
        <taxon>Craniata</taxon>
        <taxon>Vertebrata</taxon>
        <taxon>Euteleostomi</taxon>
        <taxon>Amphibia</taxon>
        <taxon>Batrachia</taxon>
        <taxon>Caudata</taxon>
        <taxon>Cryptobranchoidea</taxon>
        <taxon>Hynobiidae</taxon>
        <taxon>Pachyhynobius</taxon>
    </lineage>
</organism>
<protein>
    <recommendedName>
        <fullName evidence="4 16">NADH-ubiquinone oxidoreductase chain 4</fullName>
        <ecNumber evidence="3 16">7.1.1.2</ecNumber>
    </recommendedName>
</protein>
<keyword evidence="10 16" id="KW-1133">Transmembrane helix</keyword>
<feature type="transmembrane region" description="Helical" evidence="16">
    <location>
        <begin position="342"/>
        <end position="361"/>
    </location>
</feature>
<evidence type="ECO:0000313" key="19">
    <source>
        <dbReference type="EMBL" id="QCS26635.1"/>
    </source>
</evidence>
<evidence type="ECO:0000256" key="12">
    <source>
        <dbReference type="ARBA" id="ARBA00023075"/>
    </source>
</evidence>
<keyword evidence="14 16" id="KW-0472">Membrane</keyword>
<feature type="transmembrane region" description="Helical" evidence="16">
    <location>
        <begin position="94"/>
        <end position="110"/>
    </location>
</feature>
<dbReference type="InterPro" id="IPR000260">
    <property type="entry name" value="NADH4_N"/>
</dbReference>
<dbReference type="GO" id="GO:0042773">
    <property type="term" value="P:ATP synthesis coupled electron transport"/>
    <property type="evidence" value="ECO:0007669"/>
    <property type="project" value="InterPro"/>
</dbReference>
<dbReference type="GO" id="GO:0048039">
    <property type="term" value="F:ubiquinone binding"/>
    <property type="evidence" value="ECO:0007669"/>
    <property type="project" value="TreeGrafter"/>
</dbReference>
<keyword evidence="12 16" id="KW-0830">Ubiquinone</keyword>
<dbReference type="GO" id="GO:0031966">
    <property type="term" value="C:mitochondrial membrane"/>
    <property type="evidence" value="ECO:0007669"/>
    <property type="project" value="UniProtKB-SubCell"/>
</dbReference>
<keyword evidence="11 16" id="KW-0520">NAD</keyword>
<evidence type="ECO:0000256" key="4">
    <source>
        <dbReference type="ARBA" id="ARBA00021006"/>
    </source>
</evidence>
<proteinExistence type="inferred from homology"/>
<feature type="transmembrane region" description="Helical" evidence="16">
    <location>
        <begin position="432"/>
        <end position="449"/>
    </location>
</feature>
<evidence type="ECO:0000256" key="3">
    <source>
        <dbReference type="ARBA" id="ARBA00012944"/>
    </source>
</evidence>
<evidence type="ECO:0000256" key="5">
    <source>
        <dbReference type="ARBA" id="ARBA00022448"/>
    </source>
</evidence>
<keyword evidence="5 16" id="KW-0813">Transport</keyword>
<feature type="transmembrane region" description="Helical" evidence="16">
    <location>
        <begin position="148"/>
        <end position="167"/>
    </location>
</feature>
<evidence type="ECO:0000259" key="18">
    <source>
        <dbReference type="Pfam" id="PF01059"/>
    </source>
</evidence>
<evidence type="ECO:0000256" key="11">
    <source>
        <dbReference type="ARBA" id="ARBA00023027"/>
    </source>
</evidence>
<name>A0A4P8VYL1_9AMPH</name>
<keyword evidence="13 16" id="KW-0496">Mitochondrion</keyword>
<evidence type="ECO:0000256" key="8">
    <source>
        <dbReference type="ARBA" id="ARBA00022967"/>
    </source>
</evidence>
<dbReference type="EMBL" id="MK890383">
    <property type="protein sequence ID" value="QCS26635.1"/>
    <property type="molecule type" value="Genomic_DNA"/>
</dbReference>
<evidence type="ECO:0000256" key="2">
    <source>
        <dbReference type="ARBA" id="ARBA00009025"/>
    </source>
</evidence>
<evidence type="ECO:0000256" key="10">
    <source>
        <dbReference type="ARBA" id="ARBA00022989"/>
    </source>
</evidence>
<dbReference type="PANTHER" id="PTHR43507">
    <property type="entry name" value="NADH-UBIQUINONE OXIDOREDUCTASE CHAIN 4"/>
    <property type="match status" value="1"/>
</dbReference>
<reference evidence="19" key="1">
    <citation type="journal article" date="2019" name="Mol. Phylogenet. Evol.">
        <title>Hidden species diversity in Pachyhynobius: A multiple approaches species delimitation with mitogenomes.</title>
        <authorList>
            <person name="Pan T."/>
            <person name="Sun Z."/>
            <person name="Lai X."/>
            <person name="Orozcoterwengel P."/>
            <person name="Yan P."/>
            <person name="Wu G."/>
            <person name="Wang H."/>
            <person name="Zhu W."/>
            <person name="Wu X."/>
            <person name="Zhang B."/>
        </authorList>
    </citation>
    <scope>NUCLEOTIDE SEQUENCE</scope>
    <source>
        <strain evidence="19">MW_12</strain>
    </source>
</reference>
<evidence type="ECO:0000256" key="14">
    <source>
        <dbReference type="ARBA" id="ARBA00023136"/>
    </source>
</evidence>
<feature type="transmembrane region" description="Helical" evidence="16">
    <location>
        <begin position="257"/>
        <end position="276"/>
    </location>
</feature>